<keyword evidence="3" id="KW-1185">Reference proteome</keyword>
<dbReference type="RefSeq" id="WP_046561743.1">
    <property type="nucleotide sequence ID" value="NZ_CP010975.1"/>
</dbReference>
<feature type="transmembrane region" description="Helical" evidence="1">
    <location>
        <begin position="12"/>
        <end position="31"/>
    </location>
</feature>
<protein>
    <submittedName>
        <fullName evidence="2">Uncharacterized protein</fullName>
    </submittedName>
</protein>
<accession>A0A0F6RCT6</accession>
<name>A0A0F6RCT6_9GAMM</name>
<dbReference type="HOGENOM" id="CLU_093433_0_0_6"/>
<dbReference type="AlphaFoldDB" id="A0A0F6RCT6"/>
<organism evidence="2 3">
    <name type="scientific">Kangiella geojedonensis</name>
    <dbReference type="NCBI Taxonomy" id="914150"/>
    <lineage>
        <taxon>Bacteria</taxon>
        <taxon>Pseudomonadati</taxon>
        <taxon>Pseudomonadota</taxon>
        <taxon>Gammaproteobacteria</taxon>
        <taxon>Kangiellales</taxon>
        <taxon>Kangiellaceae</taxon>
        <taxon>Kangiella</taxon>
    </lineage>
</organism>
<evidence type="ECO:0000313" key="3">
    <source>
        <dbReference type="Proteomes" id="UP000034071"/>
    </source>
</evidence>
<keyword evidence="1" id="KW-0472">Membrane</keyword>
<dbReference type="OrthoDB" id="2083198at2"/>
<reference evidence="2 3" key="1">
    <citation type="submission" date="2015-02" db="EMBL/GenBank/DDBJ databases">
        <title>Complete genome sequence of Kangiella geojedonensis strain YCS-5T.</title>
        <authorList>
            <person name="Kim K.M."/>
        </authorList>
    </citation>
    <scope>NUCLEOTIDE SEQUENCE [LARGE SCALE GENOMIC DNA]</scope>
    <source>
        <strain evidence="2 3">YCS-5</strain>
    </source>
</reference>
<dbReference type="KEGG" id="kge:TQ33_1767"/>
<sequence length="240" mass="27495">MVNKFNIYNFKARILPLAYISIPIALITLVHRELLSTVQYLYTFLGWTGLLFLLSNYVSLIGNKIQTKIFEYLGAEPTTIILRHHDDRIDNITKKRYHDFLSLALNIQMPTYDEESSDPHGSDEKYRSATNYLRESTRDNNKFPLVFADNVAYGFMRNLFALKSAAIVISLLCLIYLIFLTTLTFVSSSIFSEIGRTPLILCLILNTLYLINTISFVTMDIVTTRAFRYAKSLLGACDNL</sequence>
<dbReference type="Proteomes" id="UP000034071">
    <property type="component" value="Chromosome"/>
</dbReference>
<feature type="transmembrane region" description="Helical" evidence="1">
    <location>
        <begin position="165"/>
        <end position="186"/>
    </location>
</feature>
<dbReference type="EMBL" id="CP010975">
    <property type="protein sequence ID" value="AKE52708.1"/>
    <property type="molecule type" value="Genomic_DNA"/>
</dbReference>
<keyword evidence="1" id="KW-0812">Transmembrane</keyword>
<feature type="transmembrane region" description="Helical" evidence="1">
    <location>
        <begin position="198"/>
        <end position="222"/>
    </location>
</feature>
<feature type="transmembrane region" description="Helical" evidence="1">
    <location>
        <begin position="37"/>
        <end position="58"/>
    </location>
</feature>
<dbReference type="STRING" id="914150.TQ33_1767"/>
<evidence type="ECO:0000313" key="2">
    <source>
        <dbReference type="EMBL" id="AKE52708.1"/>
    </source>
</evidence>
<keyword evidence="1" id="KW-1133">Transmembrane helix</keyword>
<gene>
    <name evidence="2" type="ORF">TQ33_1767</name>
</gene>
<proteinExistence type="predicted"/>
<evidence type="ECO:0000256" key="1">
    <source>
        <dbReference type="SAM" id="Phobius"/>
    </source>
</evidence>